<comment type="catalytic activity">
    <reaction evidence="9">
        <text>2,5-diamino-6-hydroxy-4-(5-phosphoribosylamino)-pyrimidine + H2O + H(+) = 5-amino-6-(5-phospho-D-ribosylamino)uracil + NH4(+)</text>
        <dbReference type="Rhea" id="RHEA:21868"/>
        <dbReference type="ChEBI" id="CHEBI:15377"/>
        <dbReference type="ChEBI" id="CHEBI:15378"/>
        <dbReference type="ChEBI" id="CHEBI:28938"/>
        <dbReference type="ChEBI" id="CHEBI:58453"/>
        <dbReference type="ChEBI" id="CHEBI:58614"/>
        <dbReference type="EC" id="3.5.4.26"/>
    </reaction>
</comment>
<dbReference type="PROSITE" id="PS51747">
    <property type="entry name" value="CYT_DCMP_DEAMINASES_2"/>
    <property type="match status" value="1"/>
</dbReference>
<feature type="domain" description="CMP/dCMP-type deaminase" evidence="10">
    <location>
        <begin position="2"/>
        <end position="124"/>
    </location>
</feature>
<keyword evidence="6 9" id="KW-0521">NADP</keyword>
<comment type="caution">
    <text evidence="11">The sequence shown here is derived from an EMBL/GenBank/DDBJ whole genome shotgun (WGS) entry which is preliminary data.</text>
</comment>
<proteinExistence type="inferred from homology"/>
<evidence type="ECO:0000256" key="5">
    <source>
        <dbReference type="ARBA" id="ARBA00007417"/>
    </source>
</evidence>
<dbReference type="NCBIfam" id="TIGR00227">
    <property type="entry name" value="ribD_Cterm"/>
    <property type="match status" value="1"/>
</dbReference>
<dbReference type="InterPro" id="IPR004794">
    <property type="entry name" value="Eubact_RibD"/>
</dbReference>
<dbReference type="Pfam" id="PF01872">
    <property type="entry name" value="RibD_C"/>
    <property type="match status" value="1"/>
</dbReference>
<dbReference type="NCBIfam" id="TIGR00326">
    <property type="entry name" value="eubact_ribD"/>
    <property type="match status" value="1"/>
</dbReference>
<gene>
    <name evidence="11" type="primary">ribD</name>
    <name evidence="11" type="ORF">L3049_20385</name>
</gene>
<dbReference type="InterPro" id="IPR002125">
    <property type="entry name" value="CMP_dCMP_dom"/>
</dbReference>
<dbReference type="Pfam" id="PF00383">
    <property type="entry name" value="dCMP_cyt_deam_1"/>
    <property type="match status" value="1"/>
</dbReference>
<reference evidence="11 12" key="1">
    <citation type="submission" date="2022-01" db="EMBL/GenBank/DDBJ databases">
        <title>Labilibaculum sp. nov, a marine bacterium isolated from Antarctica.</title>
        <authorList>
            <person name="Dai W."/>
        </authorList>
    </citation>
    <scope>NUCLEOTIDE SEQUENCE [LARGE SCALE GENOMIC DNA]</scope>
    <source>
        <strain evidence="11 12">DW002</strain>
    </source>
</reference>
<dbReference type="EC" id="1.1.1.193" evidence="9"/>
<dbReference type="InterPro" id="IPR011549">
    <property type="entry name" value="RibD_C"/>
</dbReference>
<dbReference type="Gene3D" id="3.40.140.10">
    <property type="entry name" value="Cytidine Deaminase, domain 2"/>
    <property type="match status" value="1"/>
</dbReference>
<dbReference type="InterPro" id="IPR016193">
    <property type="entry name" value="Cytidine_deaminase-like"/>
</dbReference>
<comment type="function">
    <text evidence="1 9">Converts 2,5-diamino-6-(ribosylamino)-4(3h)-pyrimidinone 5'-phosphate into 5-amino-6-(ribosylamino)-2,4(1h,3h)-pyrimidinedione 5'-phosphate.</text>
</comment>
<dbReference type="RefSeq" id="WP_275111690.1">
    <property type="nucleotide sequence ID" value="NZ_JAKJSC010000010.1"/>
</dbReference>
<keyword evidence="7 9" id="KW-0560">Oxidoreductase</keyword>
<dbReference type="GO" id="GO:0008703">
    <property type="term" value="F:5-amino-6-(5-phosphoribosylamino)uracil reductase activity"/>
    <property type="evidence" value="ECO:0007669"/>
    <property type="project" value="UniProtKB-EC"/>
</dbReference>
<keyword evidence="9 11" id="KW-0378">Hydrolase</keyword>
<dbReference type="GO" id="GO:0008835">
    <property type="term" value="F:diaminohydroxyphosphoribosylaminopyrimidine deaminase activity"/>
    <property type="evidence" value="ECO:0007669"/>
    <property type="project" value="UniProtKB-EC"/>
</dbReference>
<evidence type="ECO:0000256" key="1">
    <source>
        <dbReference type="ARBA" id="ARBA00002151"/>
    </source>
</evidence>
<dbReference type="SUPFAM" id="SSF53927">
    <property type="entry name" value="Cytidine deaminase-like"/>
    <property type="match status" value="1"/>
</dbReference>
<evidence type="ECO:0000256" key="6">
    <source>
        <dbReference type="ARBA" id="ARBA00022857"/>
    </source>
</evidence>
<dbReference type="Proteomes" id="UP001528920">
    <property type="component" value="Unassembled WGS sequence"/>
</dbReference>
<evidence type="ECO:0000256" key="2">
    <source>
        <dbReference type="ARBA" id="ARBA00004882"/>
    </source>
</evidence>
<dbReference type="PANTHER" id="PTHR38011">
    <property type="entry name" value="DIHYDROFOLATE REDUCTASE FAMILY PROTEIN (AFU_ORTHOLOGUE AFUA_8G06820)"/>
    <property type="match status" value="1"/>
</dbReference>
<comment type="catalytic activity">
    <reaction evidence="9">
        <text>5-amino-6-(5-phospho-D-ribitylamino)uracil + NADP(+) = 5-amino-6-(5-phospho-D-ribosylamino)uracil + NADPH + H(+)</text>
        <dbReference type="Rhea" id="RHEA:17845"/>
        <dbReference type="ChEBI" id="CHEBI:15378"/>
        <dbReference type="ChEBI" id="CHEBI:57783"/>
        <dbReference type="ChEBI" id="CHEBI:58349"/>
        <dbReference type="ChEBI" id="CHEBI:58421"/>
        <dbReference type="ChEBI" id="CHEBI:58453"/>
        <dbReference type="EC" id="1.1.1.193"/>
    </reaction>
</comment>
<evidence type="ECO:0000259" key="10">
    <source>
        <dbReference type="PROSITE" id="PS51747"/>
    </source>
</evidence>
<dbReference type="EC" id="3.5.4.26" evidence="9"/>
<name>A0ABT5W1B2_9BACT</name>
<evidence type="ECO:0000256" key="8">
    <source>
        <dbReference type="ARBA" id="ARBA00023268"/>
    </source>
</evidence>
<evidence type="ECO:0000256" key="4">
    <source>
        <dbReference type="ARBA" id="ARBA00005259"/>
    </source>
</evidence>
<evidence type="ECO:0000256" key="9">
    <source>
        <dbReference type="PIRNR" id="PIRNR006769"/>
    </source>
</evidence>
<sequence>MSKDYKYMQLAYNLAKKGCGGVNPNPLVGAVIVKDNKVISEGYHEIYGGPHAEVNAFRSAKEPVEGATMYVTLEPCSHYGKTPPCAQAIVDNKIARVVIGMLDPNPLVSGRGVKLLQEHGIEVESDFLSAELAQMNRVFLKFIQTKTPYMVMKTAMTLDGKIASYTGDSRWVSNELSRAKVHELRNELIAIMVGVDTVIADNPILTTRLTGDKKGRNPIRIVVDSKARIPLDSKILNSCEAAKTVLAVTEAADSEKLEAIEALGNEVLKIKSSNGRVELKDLMAKLGEKGIDGILLEGGATLNYAALESQVVDEVHAYIAPKIIGGYEAKTPVGGKGIEKMKDAIELENIEIEQLGNDLMLTGKIIKK</sequence>
<evidence type="ECO:0000313" key="11">
    <source>
        <dbReference type="EMBL" id="MDE5420359.1"/>
    </source>
</evidence>
<dbReference type="Gene3D" id="3.40.430.10">
    <property type="entry name" value="Dihydrofolate Reductase, subunit A"/>
    <property type="match status" value="1"/>
</dbReference>
<protein>
    <recommendedName>
        <fullName evidence="9">Riboflavin biosynthesis protein RibD</fullName>
    </recommendedName>
    <domain>
        <recommendedName>
            <fullName evidence="9">Diaminohydroxyphosphoribosylaminopyrimidine deaminase</fullName>
            <shortName evidence="9">DRAP deaminase</shortName>
            <ecNumber evidence="9">3.5.4.26</ecNumber>
        </recommendedName>
        <alternativeName>
            <fullName evidence="9">Riboflavin-specific deaminase</fullName>
        </alternativeName>
    </domain>
    <domain>
        <recommendedName>
            <fullName evidence="9">5-amino-6-(5-phosphoribosylamino)uracil reductase</fullName>
            <ecNumber evidence="9">1.1.1.193</ecNumber>
        </recommendedName>
        <alternativeName>
            <fullName evidence="9">HTP reductase</fullName>
        </alternativeName>
    </domain>
</protein>
<dbReference type="InterPro" id="IPR050765">
    <property type="entry name" value="Riboflavin_Biosynth_HTPR"/>
</dbReference>
<comment type="similarity">
    <text evidence="4 9">In the N-terminal section; belongs to the cytidine and deoxycytidylate deaminase family.</text>
</comment>
<accession>A0ABT5W1B2</accession>
<evidence type="ECO:0000256" key="7">
    <source>
        <dbReference type="ARBA" id="ARBA00023002"/>
    </source>
</evidence>
<keyword evidence="9" id="KW-0686">Riboflavin biosynthesis</keyword>
<evidence type="ECO:0000313" key="12">
    <source>
        <dbReference type="Proteomes" id="UP001528920"/>
    </source>
</evidence>
<dbReference type="InterPro" id="IPR024072">
    <property type="entry name" value="DHFR-like_dom_sf"/>
</dbReference>
<comment type="pathway">
    <text evidence="2 9">Cofactor biosynthesis; riboflavin biosynthesis; 5-amino-6-(D-ribitylamino)uracil from GTP: step 2/4.</text>
</comment>
<evidence type="ECO:0000256" key="3">
    <source>
        <dbReference type="ARBA" id="ARBA00004910"/>
    </source>
</evidence>
<organism evidence="11 12">
    <name type="scientific">Paralabilibaculum antarcticum</name>
    <dbReference type="NCBI Taxonomy" id="2912572"/>
    <lineage>
        <taxon>Bacteria</taxon>
        <taxon>Pseudomonadati</taxon>
        <taxon>Bacteroidota</taxon>
        <taxon>Bacteroidia</taxon>
        <taxon>Marinilabiliales</taxon>
        <taxon>Marinifilaceae</taxon>
        <taxon>Paralabilibaculum</taxon>
    </lineage>
</organism>
<dbReference type="InterPro" id="IPR002734">
    <property type="entry name" value="RibDG_C"/>
</dbReference>
<keyword evidence="9" id="KW-0479">Metal-binding</keyword>
<comment type="pathway">
    <text evidence="3 9">Cofactor biosynthesis; riboflavin biosynthesis; 5-amino-6-(D-ribitylamino)uracil from GTP: step 3/4.</text>
</comment>
<dbReference type="PIRSF" id="PIRSF006769">
    <property type="entry name" value="RibD"/>
    <property type="match status" value="1"/>
</dbReference>
<comment type="similarity">
    <text evidence="5 9">In the C-terminal section; belongs to the HTP reductase family.</text>
</comment>
<dbReference type="SUPFAM" id="SSF53597">
    <property type="entry name" value="Dihydrofolate reductase-like"/>
    <property type="match status" value="1"/>
</dbReference>
<dbReference type="CDD" id="cd01284">
    <property type="entry name" value="Riboflavin_deaminase-reductase"/>
    <property type="match status" value="1"/>
</dbReference>
<comment type="cofactor">
    <cofactor evidence="9">
        <name>Zn(2+)</name>
        <dbReference type="ChEBI" id="CHEBI:29105"/>
    </cofactor>
    <text evidence="9">Binds 1 zinc ion.</text>
</comment>
<keyword evidence="8" id="KW-0511">Multifunctional enzyme</keyword>
<dbReference type="PANTHER" id="PTHR38011:SF7">
    <property type="entry name" value="2,5-DIAMINO-6-RIBOSYLAMINO-4(3H)-PYRIMIDINONE 5'-PHOSPHATE REDUCTASE"/>
    <property type="match status" value="1"/>
</dbReference>
<keyword evidence="9" id="KW-0862">Zinc</keyword>
<dbReference type="EMBL" id="JAKJSC010000010">
    <property type="protein sequence ID" value="MDE5420359.1"/>
    <property type="molecule type" value="Genomic_DNA"/>
</dbReference>
<keyword evidence="12" id="KW-1185">Reference proteome</keyword>